<feature type="compositionally biased region" description="Polar residues" evidence="1">
    <location>
        <begin position="190"/>
        <end position="201"/>
    </location>
</feature>
<dbReference type="PANTHER" id="PTHR23076">
    <property type="entry name" value="METALLOPROTEASE M41 FTSH"/>
    <property type="match status" value="1"/>
</dbReference>
<comment type="caution">
    <text evidence="3">The sequence shown here is derived from an EMBL/GenBank/DDBJ whole genome shotgun (WGS) entry which is preliminary data.</text>
</comment>
<dbReference type="InterPro" id="IPR037219">
    <property type="entry name" value="Peptidase_M41-like"/>
</dbReference>
<dbReference type="Gene3D" id="1.20.58.760">
    <property type="entry name" value="Peptidase M41"/>
    <property type="match status" value="1"/>
</dbReference>
<accession>A0A6A1R1I8</accession>
<dbReference type="Gene3D" id="3.30.870.10">
    <property type="entry name" value="Endonuclease Chain A"/>
    <property type="match status" value="1"/>
</dbReference>
<reference evidence="3" key="1">
    <citation type="submission" date="2019-09" db="EMBL/GenBank/DDBJ databases">
        <title>Draft genome sequences of 48 bacterial type strains from the CCUG.</title>
        <authorList>
            <person name="Tunovic T."/>
            <person name="Pineiro-Iglesias B."/>
            <person name="Unosson C."/>
            <person name="Inganas E."/>
            <person name="Ohlen M."/>
            <person name="Cardew S."/>
            <person name="Jensie-Markopoulos S."/>
            <person name="Salva-Serra F."/>
            <person name="Jaen-Luchoro D."/>
            <person name="Karlsson R."/>
            <person name="Svensson-Stadler L."/>
            <person name="Chun J."/>
            <person name="Moore E."/>
        </authorList>
    </citation>
    <scope>NUCLEOTIDE SEQUENCE</scope>
    <source>
        <strain evidence="3">CCUG 15333</strain>
    </source>
</reference>
<dbReference type="GO" id="GO:0004176">
    <property type="term" value="F:ATP-dependent peptidase activity"/>
    <property type="evidence" value="ECO:0007669"/>
    <property type="project" value="InterPro"/>
</dbReference>
<dbReference type="PANTHER" id="PTHR23076:SF97">
    <property type="entry name" value="ATP-DEPENDENT ZINC METALLOPROTEASE YME1L1"/>
    <property type="match status" value="1"/>
</dbReference>
<dbReference type="AlphaFoldDB" id="A0A6A1R1I8"/>
<dbReference type="SUPFAM" id="SSF56024">
    <property type="entry name" value="Phospholipase D/nuclease"/>
    <property type="match status" value="1"/>
</dbReference>
<dbReference type="GO" id="GO:0004222">
    <property type="term" value="F:metalloendopeptidase activity"/>
    <property type="evidence" value="ECO:0007669"/>
    <property type="project" value="InterPro"/>
</dbReference>
<feature type="region of interest" description="Disordered" evidence="1">
    <location>
        <begin position="181"/>
        <end position="201"/>
    </location>
</feature>
<proteinExistence type="predicted"/>
<feature type="domain" description="ATPase AAA-type core" evidence="2">
    <location>
        <begin position="72"/>
        <end position="126"/>
    </location>
</feature>
<dbReference type="InterPro" id="IPR003959">
    <property type="entry name" value="ATPase_AAA_core"/>
</dbReference>
<dbReference type="GO" id="GO:0006508">
    <property type="term" value="P:proteolysis"/>
    <property type="evidence" value="ECO:0007669"/>
    <property type="project" value="InterPro"/>
</dbReference>
<dbReference type="GO" id="GO:0005524">
    <property type="term" value="F:ATP binding"/>
    <property type="evidence" value="ECO:0007669"/>
    <property type="project" value="InterPro"/>
</dbReference>
<dbReference type="Pfam" id="PF00004">
    <property type="entry name" value="AAA"/>
    <property type="match status" value="1"/>
</dbReference>
<dbReference type="EMBL" id="VZOT01000007">
    <property type="protein sequence ID" value="KAB0586231.1"/>
    <property type="molecule type" value="Genomic_DNA"/>
</dbReference>
<gene>
    <name evidence="3" type="ORF">F7P80_11445</name>
</gene>
<dbReference type="InterPro" id="IPR027417">
    <property type="entry name" value="P-loop_NTPase"/>
</dbReference>
<sequence length="201" mass="21652">MPEPVSPPLAGLAHLVGRATGQSLTSGNRIEPLIDGEQAYPAMLAAIESARHSVALASYVFDSQGIGAQFVDALRRAHARGVGSHDEREQTLNQLLTEMDGFDSSVGLIILAATNRPEILDQARIDQAIRDIVMGVFDRAYRIIEINREVLERCARELLARETPDAYSFRQLTQGLQLESPCHSGPTAGAITSSVSQGSTS</sequence>
<organism evidence="3">
    <name type="scientific">Comamonas kerstersii</name>
    <dbReference type="NCBI Taxonomy" id="225992"/>
    <lineage>
        <taxon>Bacteria</taxon>
        <taxon>Pseudomonadati</taxon>
        <taxon>Pseudomonadota</taxon>
        <taxon>Betaproteobacteria</taxon>
        <taxon>Burkholderiales</taxon>
        <taxon>Comamonadaceae</taxon>
        <taxon>Comamonas</taxon>
    </lineage>
</organism>
<dbReference type="GO" id="GO:0016887">
    <property type="term" value="F:ATP hydrolysis activity"/>
    <property type="evidence" value="ECO:0007669"/>
    <property type="project" value="InterPro"/>
</dbReference>
<evidence type="ECO:0000259" key="2">
    <source>
        <dbReference type="Pfam" id="PF00004"/>
    </source>
</evidence>
<dbReference type="SUPFAM" id="SSF52540">
    <property type="entry name" value="P-loop containing nucleoside triphosphate hydrolases"/>
    <property type="match status" value="1"/>
</dbReference>
<protein>
    <submittedName>
        <fullName evidence="3">AAA family ATPase</fullName>
    </submittedName>
</protein>
<evidence type="ECO:0000256" key="1">
    <source>
        <dbReference type="SAM" id="MobiDB-lite"/>
    </source>
</evidence>
<name>A0A6A1R1I8_9BURK</name>
<evidence type="ECO:0000313" key="3">
    <source>
        <dbReference type="EMBL" id="KAB0586231.1"/>
    </source>
</evidence>